<proteinExistence type="inferred from homology"/>
<keyword evidence="4" id="KW-0233">DNA recombination</keyword>
<dbReference type="Gene3D" id="1.10.150.130">
    <property type="match status" value="1"/>
</dbReference>
<evidence type="ECO:0000256" key="1">
    <source>
        <dbReference type="ARBA" id="ARBA00008857"/>
    </source>
</evidence>
<name>A0A7X5YJX1_9CAUL</name>
<evidence type="ECO:0000256" key="2">
    <source>
        <dbReference type="ARBA" id="ARBA00022908"/>
    </source>
</evidence>
<dbReference type="InterPro" id="IPR010998">
    <property type="entry name" value="Integrase_recombinase_N"/>
</dbReference>
<protein>
    <submittedName>
        <fullName evidence="6">Integrase</fullName>
    </submittedName>
</protein>
<dbReference type="InterPro" id="IPR053876">
    <property type="entry name" value="Phage_int_M"/>
</dbReference>
<dbReference type="InterPro" id="IPR050808">
    <property type="entry name" value="Phage_Integrase"/>
</dbReference>
<sequence length="319" mass="35299">MADGIDPIASKRVRRDTPTFGDLADAFIEDRKATVRSDKSIARWKRAIGPGGYAHDLRELKVDRIQTEDVLPVLRSLWESHPSSAGLLRGYIETVLNIAKVSGHRSGDNPAAWRGHLEHILPVRQRLSRGHHAAMPFADVPLFYARLGANSSVAARALEFTILTAARTSEALKASWEEIDLASRVWTIPASRMKSAKEHRVPLSKSVLDILSKLGPCSGPIFPGRRDDTPLSNMAMDMVLRRMKVEVTVHGFRSSFRDWAGEMTSTPREVAEAALAHTIGNSAELAYRRGDALEKRRVLMNSWAEYCAGETAEVAMPGR</sequence>
<accession>A0A7X5YJX1</accession>
<gene>
    <name evidence="6" type="ORF">GGQ87_001282</name>
</gene>
<dbReference type="InterPro" id="IPR013762">
    <property type="entry name" value="Integrase-like_cat_sf"/>
</dbReference>
<dbReference type="SUPFAM" id="SSF56349">
    <property type="entry name" value="DNA breaking-rejoining enzymes"/>
    <property type="match status" value="1"/>
</dbReference>
<dbReference type="InterPro" id="IPR011010">
    <property type="entry name" value="DNA_brk_join_enz"/>
</dbReference>
<dbReference type="AlphaFoldDB" id="A0A7X5YJX1"/>
<evidence type="ECO:0000313" key="7">
    <source>
        <dbReference type="Proteomes" id="UP000587415"/>
    </source>
</evidence>
<dbReference type="Pfam" id="PF22022">
    <property type="entry name" value="Phage_int_M"/>
    <property type="match status" value="1"/>
</dbReference>
<comment type="caution">
    <text evidence="6">The sequence shown here is derived from an EMBL/GenBank/DDBJ whole genome shotgun (WGS) entry which is preliminary data.</text>
</comment>
<dbReference type="PROSITE" id="PS51898">
    <property type="entry name" value="TYR_RECOMBINASE"/>
    <property type="match status" value="1"/>
</dbReference>
<reference evidence="6 7" key="1">
    <citation type="submission" date="2020-03" db="EMBL/GenBank/DDBJ databases">
        <title>Genomic Encyclopedia of Type Strains, Phase IV (KMG-IV): sequencing the most valuable type-strain genomes for metagenomic binning, comparative biology and taxonomic classification.</title>
        <authorList>
            <person name="Goeker M."/>
        </authorList>
    </citation>
    <scope>NUCLEOTIDE SEQUENCE [LARGE SCALE GENOMIC DNA]</scope>
    <source>
        <strain evidence="6 7">DSM 4736</strain>
    </source>
</reference>
<dbReference type="PANTHER" id="PTHR30629">
    <property type="entry name" value="PROPHAGE INTEGRASE"/>
    <property type="match status" value="1"/>
</dbReference>
<dbReference type="EMBL" id="JAATJM010000001">
    <property type="protein sequence ID" value="NJC41024.1"/>
    <property type="molecule type" value="Genomic_DNA"/>
</dbReference>
<dbReference type="GO" id="GO:0015074">
    <property type="term" value="P:DNA integration"/>
    <property type="evidence" value="ECO:0007669"/>
    <property type="project" value="UniProtKB-KW"/>
</dbReference>
<dbReference type="Pfam" id="PF00589">
    <property type="entry name" value="Phage_integrase"/>
    <property type="match status" value="1"/>
</dbReference>
<keyword evidence="7" id="KW-1185">Reference proteome</keyword>
<evidence type="ECO:0000256" key="4">
    <source>
        <dbReference type="ARBA" id="ARBA00023172"/>
    </source>
</evidence>
<dbReference type="PANTHER" id="PTHR30629:SF2">
    <property type="entry name" value="PROPHAGE INTEGRASE INTS-RELATED"/>
    <property type="match status" value="1"/>
</dbReference>
<dbReference type="CDD" id="cd00801">
    <property type="entry name" value="INT_P4_C"/>
    <property type="match status" value="1"/>
</dbReference>
<dbReference type="InterPro" id="IPR002104">
    <property type="entry name" value="Integrase_catalytic"/>
</dbReference>
<comment type="similarity">
    <text evidence="1">Belongs to the 'phage' integrase family.</text>
</comment>
<evidence type="ECO:0000256" key="3">
    <source>
        <dbReference type="ARBA" id="ARBA00023125"/>
    </source>
</evidence>
<dbReference type="GO" id="GO:0006310">
    <property type="term" value="P:DNA recombination"/>
    <property type="evidence" value="ECO:0007669"/>
    <property type="project" value="UniProtKB-KW"/>
</dbReference>
<evidence type="ECO:0000313" key="6">
    <source>
        <dbReference type="EMBL" id="NJC41024.1"/>
    </source>
</evidence>
<dbReference type="Gene3D" id="1.10.443.10">
    <property type="entry name" value="Intergrase catalytic core"/>
    <property type="match status" value="1"/>
</dbReference>
<dbReference type="GO" id="GO:0003677">
    <property type="term" value="F:DNA binding"/>
    <property type="evidence" value="ECO:0007669"/>
    <property type="project" value="UniProtKB-KW"/>
</dbReference>
<dbReference type="Proteomes" id="UP000587415">
    <property type="component" value="Unassembled WGS sequence"/>
</dbReference>
<feature type="domain" description="Tyr recombinase" evidence="5">
    <location>
        <begin position="130"/>
        <end position="300"/>
    </location>
</feature>
<keyword evidence="3" id="KW-0238">DNA-binding</keyword>
<evidence type="ECO:0000259" key="5">
    <source>
        <dbReference type="PROSITE" id="PS51898"/>
    </source>
</evidence>
<organism evidence="6 7">
    <name type="scientific">Brevundimonas alba</name>
    <dbReference type="NCBI Taxonomy" id="74314"/>
    <lineage>
        <taxon>Bacteria</taxon>
        <taxon>Pseudomonadati</taxon>
        <taxon>Pseudomonadota</taxon>
        <taxon>Alphaproteobacteria</taxon>
        <taxon>Caulobacterales</taxon>
        <taxon>Caulobacteraceae</taxon>
        <taxon>Brevundimonas</taxon>
    </lineage>
</organism>
<keyword evidence="2" id="KW-0229">DNA integration</keyword>